<accession>A0A0G1NCJ9</accession>
<proteinExistence type="predicted"/>
<organism evidence="3 4">
    <name type="scientific">Candidatus Yanofskybacteria bacterium GW2011_GWA2_44_9</name>
    <dbReference type="NCBI Taxonomy" id="1619025"/>
    <lineage>
        <taxon>Bacteria</taxon>
        <taxon>Candidatus Yanofskyibacteriota</taxon>
    </lineage>
</organism>
<evidence type="ECO:0000256" key="1">
    <source>
        <dbReference type="ARBA" id="ARBA00022679"/>
    </source>
</evidence>
<protein>
    <submittedName>
        <fullName evidence="3">Thymidylate synthase</fullName>
    </submittedName>
</protein>
<evidence type="ECO:0000313" key="4">
    <source>
        <dbReference type="Proteomes" id="UP000034032"/>
    </source>
</evidence>
<dbReference type="SUPFAM" id="SSF55831">
    <property type="entry name" value="Thymidylate synthase/dCMP hydroxymethylase"/>
    <property type="match status" value="1"/>
</dbReference>
<dbReference type="AlphaFoldDB" id="A0A0G1NCJ9"/>
<dbReference type="Proteomes" id="UP000034032">
    <property type="component" value="Unassembled WGS sequence"/>
</dbReference>
<feature type="domain" description="Thymidylate synthase/dCMP hydroxymethylase" evidence="2">
    <location>
        <begin position="88"/>
        <end position="186"/>
    </location>
</feature>
<evidence type="ECO:0000313" key="3">
    <source>
        <dbReference type="EMBL" id="KKT81929.1"/>
    </source>
</evidence>
<reference evidence="3 4" key="1">
    <citation type="journal article" date="2015" name="Nature">
        <title>rRNA introns, odd ribosomes, and small enigmatic genomes across a large radiation of phyla.</title>
        <authorList>
            <person name="Brown C.T."/>
            <person name="Hug L.A."/>
            <person name="Thomas B.C."/>
            <person name="Sharon I."/>
            <person name="Castelle C.J."/>
            <person name="Singh A."/>
            <person name="Wilkins M.J."/>
            <person name="Williams K.H."/>
            <person name="Banfield J.F."/>
        </authorList>
    </citation>
    <scope>NUCLEOTIDE SEQUENCE [LARGE SCALE GENOMIC DNA]</scope>
</reference>
<comment type="caution">
    <text evidence="3">The sequence shown here is derived from an EMBL/GenBank/DDBJ whole genome shotgun (WGS) entry which is preliminary data.</text>
</comment>
<sequence length="186" mass="21369">MLISSETTIDAFRDAHKYLLTLPKAEDPELDRESLLVFVFENLASDKSVPMYNGAAFLKIPDYSVEKIPEAVVEAEYGHYQKLLNVRVEGLVDYLKDNPFSKRAIIDVWTEQQVDLNHKAECLIYLMFRRCLGRLDLHVHMRANDGASKALLNFHIFAAIHKFVAGELGEEVGLYYHCSDSYHLYK</sequence>
<dbReference type="InterPro" id="IPR036926">
    <property type="entry name" value="Thymidate_synth/dCMP_Mease_sf"/>
</dbReference>
<evidence type="ECO:0000259" key="2">
    <source>
        <dbReference type="Pfam" id="PF00303"/>
    </source>
</evidence>
<dbReference type="Pfam" id="PF00303">
    <property type="entry name" value="Thymidylat_synt"/>
    <property type="match status" value="1"/>
</dbReference>
<gene>
    <name evidence="3" type="ORF">UW79_C0013G0056</name>
</gene>
<dbReference type="GO" id="GO:0016740">
    <property type="term" value="F:transferase activity"/>
    <property type="evidence" value="ECO:0007669"/>
    <property type="project" value="UniProtKB-KW"/>
</dbReference>
<name>A0A0G1NCJ9_9BACT</name>
<dbReference type="InterPro" id="IPR023451">
    <property type="entry name" value="Thymidate_synth/dCMP_Mease_dom"/>
</dbReference>
<keyword evidence="1" id="KW-0808">Transferase</keyword>
<dbReference type="EMBL" id="LCJR01000013">
    <property type="protein sequence ID" value="KKT81929.1"/>
    <property type="molecule type" value="Genomic_DNA"/>
</dbReference>
<dbReference type="Gene3D" id="3.30.572.10">
    <property type="entry name" value="Thymidylate synthase/dCMP hydroxymethylase domain"/>
    <property type="match status" value="1"/>
</dbReference>